<dbReference type="Gene3D" id="3.40.710.10">
    <property type="entry name" value="DD-peptidase/beta-lactamase superfamily"/>
    <property type="match status" value="1"/>
</dbReference>
<dbReference type="Proteomes" id="UP000641932">
    <property type="component" value="Unassembled WGS sequence"/>
</dbReference>
<dbReference type="Pfam" id="PF03717">
    <property type="entry name" value="PBP_dimer"/>
    <property type="match status" value="1"/>
</dbReference>
<evidence type="ECO:0000313" key="7">
    <source>
        <dbReference type="EMBL" id="GGO82566.1"/>
    </source>
</evidence>
<dbReference type="InterPro" id="IPR012338">
    <property type="entry name" value="Beta-lactam/transpept-like"/>
</dbReference>
<dbReference type="GO" id="GO:0046677">
    <property type="term" value="P:response to antibiotic"/>
    <property type="evidence" value="ECO:0007669"/>
    <property type="project" value="InterPro"/>
</dbReference>
<gene>
    <name evidence="7" type="ORF">GCM10012280_09470</name>
</gene>
<reference evidence="7" key="2">
    <citation type="submission" date="2020-09" db="EMBL/GenBank/DDBJ databases">
        <authorList>
            <person name="Sun Q."/>
            <person name="Zhou Y."/>
        </authorList>
    </citation>
    <scope>NUCLEOTIDE SEQUENCE</scope>
    <source>
        <strain evidence="7">CGMCC 4.7201</strain>
    </source>
</reference>
<dbReference type="InterPro" id="IPR050515">
    <property type="entry name" value="Beta-lactam/transpept"/>
</dbReference>
<organism evidence="7 8">
    <name type="scientific">Wenjunlia tyrosinilytica</name>
    <dbReference type="NCBI Taxonomy" id="1544741"/>
    <lineage>
        <taxon>Bacteria</taxon>
        <taxon>Bacillati</taxon>
        <taxon>Actinomycetota</taxon>
        <taxon>Actinomycetes</taxon>
        <taxon>Kitasatosporales</taxon>
        <taxon>Streptomycetaceae</taxon>
        <taxon>Wenjunlia</taxon>
    </lineage>
</organism>
<dbReference type="InterPro" id="IPR007887">
    <property type="entry name" value="MecA_N"/>
</dbReference>
<dbReference type="PANTHER" id="PTHR30627:SF24">
    <property type="entry name" value="PENICILLIN-BINDING PROTEIN 4B"/>
    <property type="match status" value="1"/>
</dbReference>
<dbReference type="AlphaFoldDB" id="A0A917ZGA0"/>
<evidence type="ECO:0000259" key="4">
    <source>
        <dbReference type="Pfam" id="PF00905"/>
    </source>
</evidence>
<dbReference type="PANTHER" id="PTHR30627">
    <property type="entry name" value="PEPTIDOGLYCAN D,D-TRANSPEPTIDASE"/>
    <property type="match status" value="1"/>
</dbReference>
<evidence type="ECO:0000256" key="1">
    <source>
        <dbReference type="ARBA" id="ARBA00004370"/>
    </source>
</evidence>
<dbReference type="Pfam" id="PF05223">
    <property type="entry name" value="MecA_N"/>
    <property type="match status" value="1"/>
</dbReference>
<keyword evidence="8" id="KW-1185">Reference proteome</keyword>
<dbReference type="InterPro" id="IPR005311">
    <property type="entry name" value="PBP_dimer"/>
</dbReference>
<comment type="similarity">
    <text evidence="2">Belongs to the transpeptidase family.</text>
</comment>
<dbReference type="Gene3D" id="3.90.1310.10">
    <property type="entry name" value="Penicillin-binding protein 2a (Domain 2)"/>
    <property type="match status" value="1"/>
</dbReference>
<proteinExistence type="inferred from homology"/>
<evidence type="ECO:0000256" key="3">
    <source>
        <dbReference type="ARBA" id="ARBA00023136"/>
    </source>
</evidence>
<dbReference type="Pfam" id="PF00905">
    <property type="entry name" value="Transpeptidase"/>
    <property type="match status" value="1"/>
</dbReference>
<comment type="subcellular location">
    <subcellularLocation>
        <location evidence="1">Membrane</location>
    </subcellularLocation>
</comment>
<dbReference type="SUPFAM" id="SSF56601">
    <property type="entry name" value="beta-lactamase/transpeptidase-like"/>
    <property type="match status" value="1"/>
</dbReference>
<dbReference type="GO" id="GO:0005886">
    <property type="term" value="C:plasma membrane"/>
    <property type="evidence" value="ECO:0007669"/>
    <property type="project" value="TreeGrafter"/>
</dbReference>
<name>A0A917ZGA0_9ACTN</name>
<sequence length="629" mass="65582">MRLARSVHHHTTLAAAVAALTLAGLTTGCGSDGDGATAAARSFLSAWAAGDERKAASFTDDPKAARAELTRFDEDLNVTKAELTPGRKKGGGDSAARVPFRARITLRGVGTRWTYASAAKVRKGEHGWKVHFTPSVLHPALTGRTHLMRYRTLPTRAGILAADGTDLAATGKVWAIAIWPAKLSDPDRAYKALGDPALGADIDIKALKSRVDKAAPDQSVPVVTLRDEVYRRVREKLLPIAGLQFRDSRRALPTAAKALVGTVGPASKETLANAGPQAADSDDVGATGLQYRYQRTLAGTPGVTIRIIDKETKEASGEVFGTKPKPGRAVRTTIDRDTQKAADAALSGLKKNASLVAVRPSTGEVLAVANNPGSEGNRAFTGRYAPGSTFKVVTAAALLEAGVEPGTAASCPRTATVNGQKFENQAEFVLPKGTTFREDFAQSCNTGFIGLRGKLDNAALTEAAGRFGIGGEWQVGAASFDGSAPAPTSENEKAADMIGQGKVEASPLVMASIAATVRSGSFHQPVLVPDAVKERHKAAEPLDPDAARQLRTLMRAVVTEGSGKALRGIGGEPGAKTGTAEFGQDTPPHTHAWMIGFRGDLAFAVLLEDGGSGGRDAGPVAARFLKGLG</sequence>
<keyword evidence="3" id="KW-0472">Membrane</keyword>
<dbReference type="SUPFAM" id="SSF56519">
    <property type="entry name" value="Penicillin binding protein dimerisation domain"/>
    <property type="match status" value="1"/>
</dbReference>
<reference evidence="7" key="1">
    <citation type="journal article" date="2014" name="Int. J. Syst. Evol. Microbiol.">
        <title>Complete genome sequence of Corynebacterium casei LMG S-19264T (=DSM 44701T), isolated from a smear-ripened cheese.</title>
        <authorList>
            <consortium name="US DOE Joint Genome Institute (JGI-PGF)"/>
            <person name="Walter F."/>
            <person name="Albersmeier A."/>
            <person name="Kalinowski J."/>
            <person name="Ruckert C."/>
        </authorList>
    </citation>
    <scope>NUCLEOTIDE SEQUENCE</scope>
    <source>
        <strain evidence="7">CGMCC 4.7201</strain>
    </source>
</reference>
<evidence type="ECO:0000313" key="8">
    <source>
        <dbReference type="Proteomes" id="UP000641932"/>
    </source>
</evidence>
<dbReference type="GO" id="GO:0008658">
    <property type="term" value="F:penicillin binding"/>
    <property type="evidence" value="ECO:0007669"/>
    <property type="project" value="InterPro"/>
</dbReference>
<dbReference type="RefSeq" id="WP_189130226.1">
    <property type="nucleotide sequence ID" value="NZ_BMMS01000003.1"/>
</dbReference>
<feature type="domain" description="Penicillin-binding protein dimerisation" evidence="5">
    <location>
        <begin position="154"/>
        <end position="311"/>
    </location>
</feature>
<evidence type="ECO:0000256" key="2">
    <source>
        <dbReference type="ARBA" id="ARBA00007171"/>
    </source>
</evidence>
<dbReference type="PROSITE" id="PS51257">
    <property type="entry name" value="PROKAR_LIPOPROTEIN"/>
    <property type="match status" value="1"/>
</dbReference>
<evidence type="ECO:0000259" key="5">
    <source>
        <dbReference type="Pfam" id="PF03717"/>
    </source>
</evidence>
<accession>A0A917ZGA0</accession>
<comment type="caution">
    <text evidence="7">The sequence shown here is derived from an EMBL/GenBank/DDBJ whole genome shotgun (WGS) entry which is preliminary data.</text>
</comment>
<feature type="domain" description="NTF2-like N-terminal transpeptidase" evidence="6">
    <location>
        <begin position="36"/>
        <end position="142"/>
    </location>
</feature>
<dbReference type="InterPro" id="IPR036138">
    <property type="entry name" value="PBP_dimer_sf"/>
</dbReference>
<evidence type="ECO:0000259" key="6">
    <source>
        <dbReference type="Pfam" id="PF05223"/>
    </source>
</evidence>
<dbReference type="GO" id="GO:0071972">
    <property type="term" value="F:peptidoglycan L,D-transpeptidase activity"/>
    <property type="evidence" value="ECO:0007669"/>
    <property type="project" value="TreeGrafter"/>
</dbReference>
<feature type="domain" description="Penicillin-binding protein transpeptidase" evidence="4">
    <location>
        <begin position="354"/>
        <end position="625"/>
    </location>
</feature>
<dbReference type="GO" id="GO:0071555">
    <property type="term" value="P:cell wall organization"/>
    <property type="evidence" value="ECO:0007669"/>
    <property type="project" value="TreeGrafter"/>
</dbReference>
<protein>
    <submittedName>
        <fullName evidence="7">Penicillin-binding protein</fullName>
    </submittedName>
</protein>
<dbReference type="EMBL" id="BMMS01000003">
    <property type="protein sequence ID" value="GGO82566.1"/>
    <property type="molecule type" value="Genomic_DNA"/>
</dbReference>
<dbReference type="InterPro" id="IPR001460">
    <property type="entry name" value="PCN-bd_Tpept"/>
</dbReference>